<dbReference type="SUPFAM" id="SSF102114">
    <property type="entry name" value="Radical SAM enzymes"/>
    <property type="match status" value="1"/>
</dbReference>
<dbReference type="OrthoDB" id="9786826at2"/>
<evidence type="ECO:0000256" key="10">
    <source>
        <dbReference type="ARBA" id="ARBA00023004"/>
    </source>
</evidence>
<feature type="binding site" evidence="13 14">
    <location>
        <position position="269"/>
    </location>
    <ligand>
        <name>[2Fe-2S] cluster</name>
        <dbReference type="ChEBI" id="CHEBI:190135"/>
    </ligand>
</feature>
<evidence type="ECO:0000256" key="2">
    <source>
        <dbReference type="ARBA" id="ARBA00010765"/>
    </source>
</evidence>
<evidence type="ECO:0000313" key="17">
    <source>
        <dbReference type="Proteomes" id="UP000006875"/>
    </source>
</evidence>
<dbReference type="SMART" id="SM00729">
    <property type="entry name" value="Elp3"/>
    <property type="match status" value="1"/>
</dbReference>
<dbReference type="AlphaFoldDB" id="E3H945"/>
<keyword evidence="4 13" id="KW-0004">4Fe-4S</keyword>
<dbReference type="Proteomes" id="UP000006875">
    <property type="component" value="Chromosome"/>
</dbReference>
<accession>E3H945</accession>
<organism evidence="16 17">
    <name type="scientific">Ilyobacter polytropus (strain ATCC 51220 / DSM 2926 / LMG 16218 / CuHBu1)</name>
    <dbReference type="NCBI Taxonomy" id="572544"/>
    <lineage>
        <taxon>Bacteria</taxon>
        <taxon>Fusobacteriati</taxon>
        <taxon>Fusobacteriota</taxon>
        <taxon>Fusobacteriia</taxon>
        <taxon>Fusobacteriales</taxon>
        <taxon>Fusobacteriaceae</taxon>
        <taxon>Ilyobacter</taxon>
    </lineage>
</organism>
<comment type="caution">
    <text evidence="13">Lacks conserved residue(s) required for the propagation of feature annotation.</text>
</comment>
<dbReference type="HOGENOM" id="CLU_033172_2_1_0"/>
<evidence type="ECO:0000256" key="12">
    <source>
        <dbReference type="ARBA" id="ARBA00051157"/>
    </source>
</evidence>
<evidence type="ECO:0000313" key="16">
    <source>
        <dbReference type="EMBL" id="ADO82017.1"/>
    </source>
</evidence>
<dbReference type="PANTHER" id="PTHR22976:SF2">
    <property type="entry name" value="BIOTIN SYNTHASE, MITOCHONDRIAL"/>
    <property type="match status" value="1"/>
</dbReference>
<dbReference type="SFLD" id="SFLDS00029">
    <property type="entry name" value="Radical_SAM"/>
    <property type="match status" value="1"/>
</dbReference>
<dbReference type="eggNOG" id="COG0502">
    <property type="taxonomic scope" value="Bacteria"/>
</dbReference>
<dbReference type="SFLD" id="SFLDG01278">
    <property type="entry name" value="biotin_synthase_like"/>
    <property type="match status" value="1"/>
</dbReference>
<dbReference type="GO" id="GO:0051537">
    <property type="term" value="F:2 iron, 2 sulfur cluster binding"/>
    <property type="evidence" value="ECO:0007669"/>
    <property type="project" value="UniProtKB-KW"/>
</dbReference>
<comment type="cofactor">
    <cofactor evidence="13">
        <name>[2Fe-2S] cluster</name>
        <dbReference type="ChEBI" id="CHEBI:190135"/>
    </cofactor>
    <text evidence="13">Binds 1 [2Fe-2S] cluster. The cluster is coordinated with 3 cysteines and 1 arginine.</text>
</comment>
<dbReference type="EC" id="2.8.1.6" evidence="3 13"/>
<evidence type="ECO:0000256" key="1">
    <source>
        <dbReference type="ARBA" id="ARBA00004942"/>
    </source>
</evidence>
<evidence type="ECO:0000256" key="13">
    <source>
        <dbReference type="HAMAP-Rule" id="MF_01694"/>
    </source>
</evidence>
<dbReference type="GO" id="GO:0009102">
    <property type="term" value="P:biotin biosynthetic process"/>
    <property type="evidence" value="ECO:0007669"/>
    <property type="project" value="UniProtKB-UniRule"/>
</dbReference>
<dbReference type="KEGG" id="ipo:Ilyop_0228"/>
<dbReference type="GO" id="GO:0004076">
    <property type="term" value="F:biotin synthase activity"/>
    <property type="evidence" value="ECO:0007669"/>
    <property type="project" value="UniProtKB-UniRule"/>
</dbReference>
<feature type="binding site" evidence="13 14">
    <location>
        <position position="66"/>
    </location>
    <ligand>
        <name>[4Fe-4S] cluster</name>
        <dbReference type="ChEBI" id="CHEBI:49883"/>
        <note>4Fe-4S-S-AdoMet</note>
    </ligand>
</feature>
<keyword evidence="8 13" id="KW-0479">Metal-binding</keyword>
<dbReference type="InterPro" id="IPR058240">
    <property type="entry name" value="rSAM_sf"/>
</dbReference>
<evidence type="ECO:0000256" key="11">
    <source>
        <dbReference type="ARBA" id="ARBA00023014"/>
    </source>
</evidence>
<comment type="pathway">
    <text evidence="1 13">Cofactor biosynthesis; biotin biosynthesis; biotin from 7,8-diaminononanoate: step 2/2.</text>
</comment>
<keyword evidence="5 13" id="KW-0808">Transferase</keyword>
<keyword evidence="7 13" id="KW-0001">2Fe-2S</keyword>
<dbReference type="GO" id="GO:0005506">
    <property type="term" value="F:iron ion binding"/>
    <property type="evidence" value="ECO:0007669"/>
    <property type="project" value="UniProtKB-UniRule"/>
</dbReference>
<evidence type="ECO:0000256" key="8">
    <source>
        <dbReference type="ARBA" id="ARBA00022723"/>
    </source>
</evidence>
<proteinExistence type="inferred from homology"/>
<evidence type="ECO:0000259" key="15">
    <source>
        <dbReference type="PROSITE" id="PS51918"/>
    </source>
</evidence>
<evidence type="ECO:0000256" key="9">
    <source>
        <dbReference type="ARBA" id="ARBA00022756"/>
    </source>
</evidence>
<dbReference type="PROSITE" id="PS51918">
    <property type="entry name" value="RADICAL_SAM"/>
    <property type="match status" value="1"/>
</dbReference>
<comment type="catalytic activity">
    <reaction evidence="12 13">
        <text>(4R,5S)-dethiobiotin + (sulfur carrier)-SH + 2 reduced [2Fe-2S]-[ferredoxin] + 2 S-adenosyl-L-methionine = (sulfur carrier)-H + biotin + 2 5'-deoxyadenosine + 2 L-methionine + 2 oxidized [2Fe-2S]-[ferredoxin]</text>
        <dbReference type="Rhea" id="RHEA:22060"/>
        <dbReference type="Rhea" id="RHEA-COMP:10000"/>
        <dbReference type="Rhea" id="RHEA-COMP:10001"/>
        <dbReference type="Rhea" id="RHEA-COMP:14737"/>
        <dbReference type="Rhea" id="RHEA-COMP:14739"/>
        <dbReference type="ChEBI" id="CHEBI:17319"/>
        <dbReference type="ChEBI" id="CHEBI:29917"/>
        <dbReference type="ChEBI" id="CHEBI:33737"/>
        <dbReference type="ChEBI" id="CHEBI:33738"/>
        <dbReference type="ChEBI" id="CHEBI:57586"/>
        <dbReference type="ChEBI" id="CHEBI:57844"/>
        <dbReference type="ChEBI" id="CHEBI:59789"/>
        <dbReference type="ChEBI" id="CHEBI:64428"/>
        <dbReference type="ChEBI" id="CHEBI:149473"/>
        <dbReference type="EC" id="2.8.1.6"/>
    </reaction>
</comment>
<keyword evidence="6 13" id="KW-0949">S-adenosyl-L-methionine</keyword>
<evidence type="ECO:0000256" key="5">
    <source>
        <dbReference type="ARBA" id="ARBA00022679"/>
    </source>
</evidence>
<comment type="function">
    <text evidence="13">Catalyzes the conversion of dethiobiotin (DTB) to biotin by the insertion of a sulfur atom into dethiobiotin via a radical-based mechanism.</text>
</comment>
<keyword evidence="17" id="KW-1185">Reference proteome</keyword>
<feature type="binding site" evidence="13 14">
    <location>
        <position position="63"/>
    </location>
    <ligand>
        <name>[4Fe-4S] cluster</name>
        <dbReference type="ChEBI" id="CHEBI:49883"/>
        <note>4Fe-4S-S-AdoMet</note>
    </ligand>
</feature>
<dbReference type="NCBIfam" id="TIGR00433">
    <property type="entry name" value="bioB"/>
    <property type="match status" value="1"/>
</dbReference>
<evidence type="ECO:0000256" key="6">
    <source>
        <dbReference type="ARBA" id="ARBA00022691"/>
    </source>
</evidence>
<evidence type="ECO:0000256" key="14">
    <source>
        <dbReference type="PIRSR" id="PIRSR001619-1"/>
    </source>
</evidence>
<dbReference type="UniPathway" id="UPA00078">
    <property type="reaction ID" value="UER00162"/>
</dbReference>
<evidence type="ECO:0000256" key="3">
    <source>
        <dbReference type="ARBA" id="ARBA00012236"/>
    </source>
</evidence>
<evidence type="ECO:0000256" key="4">
    <source>
        <dbReference type="ARBA" id="ARBA00022485"/>
    </source>
</evidence>
<feature type="domain" description="Radical SAM core" evidence="15">
    <location>
        <begin position="41"/>
        <end position="274"/>
    </location>
</feature>
<dbReference type="InterPro" id="IPR013785">
    <property type="entry name" value="Aldolase_TIM"/>
</dbReference>
<dbReference type="RefSeq" id="WP_013386688.1">
    <property type="nucleotide sequence ID" value="NC_014632.1"/>
</dbReference>
<dbReference type="Pfam" id="PF06968">
    <property type="entry name" value="BATS"/>
    <property type="match status" value="1"/>
</dbReference>
<comment type="subunit">
    <text evidence="13">Homodimer.</text>
</comment>
<keyword evidence="10 13" id="KW-0408">Iron</keyword>
<dbReference type="GO" id="GO:0051539">
    <property type="term" value="F:4 iron, 4 sulfur cluster binding"/>
    <property type="evidence" value="ECO:0007669"/>
    <property type="project" value="UniProtKB-KW"/>
</dbReference>
<dbReference type="Gene3D" id="3.20.20.70">
    <property type="entry name" value="Aldolase class I"/>
    <property type="match status" value="1"/>
</dbReference>
<sequence>MNIRDFIDREITKEEALELCKIKGSKMMELFSVANEVREKYCGNTLHTCTISNAKSGECEEDCKFCAQSAHYKTSLSTYDLKEKDTLMSEYKRAEKLGSTKFGVVTSGRSIKKGSEEYDNIKDFVKDAKKEDITTNICCSIGLLDEEELKELKDIGVTRFHSNMQTSINAYNKIVATTHKIDDRLATIKAAKKIGMEVCSGGIIGMGETWEDRIDMAFTLKDLNVDGIPVNILNPIEGTPLGDREHLSMDEIIKTIAIYRIIFKDKVIKIGAGREGILKDFMGMAFMSGANGMLVGGYLTVKGRTSEEDFVFMENVKKMWERD</sequence>
<name>E3H945_ILYPC</name>
<dbReference type="InterPro" id="IPR007197">
    <property type="entry name" value="rSAM"/>
</dbReference>
<dbReference type="InterPro" id="IPR002684">
    <property type="entry name" value="Biotin_synth/BioAB"/>
</dbReference>
<dbReference type="SMART" id="SM00876">
    <property type="entry name" value="BATS"/>
    <property type="match status" value="1"/>
</dbReference>
<evidence type="ECO:0000256" key="7">
    <source>
        <dbReference type="ARBA" id="ARBA00022714"/>
    </source>
</evidence>
<protein>
    <recommendedName>
        <fullName evidence="3 13">Biotin synthase</fullName>
        <ecNumber evidence="3 13">2.8.1.6</ecNumber>
    </recommendedName>
</protein>
<comment type="similarity">
    <text evidence="2 13">Belongs to the radical SAM superfamily. Biotin synthase family.</text>
</comment>
<comment type="cofactor">
    <cofactor evidence="13 14">
        <name>[4Fe-4S] cluster</name>
        <dbReference type="ChEBI" id="CHEBI:49883"/>
    </cofactor>
    <text evidence="13 14">Binds 1 [4Fe-4S] cluster. The cluster is coordinated with 3 cysteines and an exchangeable S-adenosyl-L-methionine.</text>
</comment>
<dbReference type="Pfam" id="PF04055">
    <property type="entry name" value="Radical_SAM"/>
    <property type="match status" value="1"/>
</dbReference>
<dbReference type="EMBL" id="CP002281">
    <property type="protein sequence ID" value="ADO82017.1"/>
    <property type="molecule type" value="Genomic_DNA"/>
</dbReference>
<dbReference type="PANTHER" id="PTHR22976">
    <property type="entry name" value="BIOTIN SYNTHASE"/>
    <property type="match status" value="1"/>
</dbReference>
<dbReference type="CDD" id="cd01335">
    <property type="entry name" value="Radical_SAM"/>
    <property type="match status" value="1"/>
</dbReference>
<dbReference type="STRING" id="572544.Ilyop_0228"/>
<dbReference type="InterPro" id="IPR010722">
    <property type="entry name" value="BATS_dom"/>
</dbReference>
<gene>
    <name evidence="13" type="primary">bioB</name>
    <name evidence="16" type="ordered locus">Ilyop_0228</name>
</gene>
<dbReference type="SFLD" id="SFLDG01060">
    <property type="entry name" value="BATS_domain_containing"/>
    <property type="match status" value="1"/>
</dbReference>
<dbReference type="InterPro" id="IPR024177">
    <property type="entry name" value="Biotin_synthase"/>
</dbReference>
<comment type="cofactor">
    <cofactor evidence="14">
        <name>[2Fe-2S] cluster</name>
        <dbReference type="ChEBI" id="CHEBI:190135"/>
    </cofactor>
    <text evidence="14">Binds 1 [2Fe-2S] cluster. The cluster is coordinated with 3 cysteines and 1 arginine.</text>
</comment>
<feature type="binding site" evidence="13 14">
    <location>
        <position position="59"/>
    </location>
    <ligand>
        <name>[4Fe-4S] cluster</name>
        <dbReference type="ChEBI" id="CHEBI:49883"/>
        <note>4Fe-4S-S-AdoMet</note>
    </ligand>
</feature>
<feature type="binding site" evidence="13 14">
    <location>
        <position position="138"/>
    </location>
    <ligand>
        <name>[2Fe-2S] cluster</name>
        <dbReference type="ChEBI" id="CHEBI:190135"/>
    </ligand>
</feature>
<feature type="binding site" evidence="13 14">
    <location>
        <position position="199"/>
    </location>
    <ligand>
        <name>[2Fe-2S] cluster</name>
        <dbReference type="ChEBI" id="CHEBI:190135"/>
    </ligand>
</feature>
<dbReference type="HAMAP" id="MF_01694">
    <property type="entry name" value="BioB"/>
    <property type="match status" value="1"/>
</dbReference>
<reference evidence="16 17" key="1">
    <citation type="journal article" date="2010" name="Stand. Genomic Sci.">
        <title>Complete genome sequence of Ilyobacter polytropus type strain (CuHbu1).</title>
        <authorList>
            <person name="Sikorski J."/>
            <person name="Chertkov O."/>
            <person name="Lapidus A."/>
            <person name="Nolan M."/>
            <person name="Lucas S."/>
            <person name="Del Rio T.G."/>
            <person name="Tice H."/>
            <person name="Cheng J.F."/>
            <person name="Tapia R."/>
            <person name="Han C."/>
            <person name="Goodwin L."/>
            <person name="Pitluck S."/>
            <person name="Liolios K."/>
            <person name="Ivanova N."/>
            <person name="Mavromatis K."/>
            <person name="Mikhailova N."/>
            <person name="Pati A."/>
            <person name="Chen A."/>
            <person name="Palaniappan K."/>
            <person name="Land M."/>
            <person name="Hauser L."/>
            <person name="Chang Y.J."/>
            <person name="Jeffries C.D."/>
            <person name="Brambilla E."/>
            <person name="Yasawong M."/>
            <person name="Rohde M."/>
            <person name="Pukall R."/>
            <person name="Spring S."/>
            <person name="Goker M."/>
            <person name="Woyke T."/>
            <person name="Bristow J."/>
            <person name="Eisen J.A."/>
            <person name="Markowitz V."/>
            <person name="Hugenholtz P."/>
            <person name="Kyrpides N.C."/>
            <person name="Klenk H.P."/>
        </authorList>
    </citation>
    <scope>NUCLEOTIDE SEQUENCE [LARGE SCALE GENOMIC DNA]</scope>
    <source>
        <strain evidence="17">ATCC 51220 / DSM 2926 / LMG 16218 / CuHBu1</strain>
    </source>
</reference>
<dbReference type="PIRSF" id="PIRSF001619">
    <property type="entry name" value="Biotin_synth"/>
    <property type="match status" value="1"/>
</dbReference>
<keyword evidence="11 13" id="KW-0411">Iron-sulfur</keyword>
<keyword evidence="9 13" id="KW-0093">Biotin biosynthesis</keyword>
<dbReference type="InterPro" id="IPR006638">
    <property type="entry name" value="Elp3/MiaA/NifB-like_rSAM"/>
</dbReference>